<reference evidence="3" key="1">
    <citation type="submission" date="2025-08" db="UniProtKB">
        <authorList>
            <consortium name="Ensembl"/>
        </authorList>
    </citation>
    <scope>IDENTIFICATION</scope>
</reference>
<reference evidence="3" key="2">
    <citation type="submission" date="2025-09" db="UniProtKB">
        <authorList>
            <consortium name="Ensembl"/>
        </authorList>
    </citation>
    <scope>IDENTIFICATION</scope>
</reference>
<accession>A0A8C6RUN4</accession>
<dbReference type="InterPro" id="IPR043504">
    <property type="entry name" value="Peptidase_S1_PA_chymotrypsin"/>
</dbReference>
<dbReference type="AlphaFoldDB" id="A0A8C6RUN4"/>
<dbReference type="FunFam" id="2.40.10.10:FF:000224">
    <property type="entry name" value="Protease, serine 51"/>
    <property type="match status" value="1"/>
</dbReference>
<dbReference type="Pfam" id="PF00089">
    <property type="entry name" value="Trypsin"/>
    <property type="match status" value="1"/>
</dbReference>
<evidence type="ECO:0000256" key="1">
    <source>
        <dbReference type="ARBA" id="ARBA00023157"/>
    </source>
</evidence>
<evidence type="ECO:0000259" key="2">
    <source>
        <dbReference type="PROSITE" id="PS50240"/>
    </source>
</evidence>
<dbReference type="GeneTree" id="ENSGT01030000234551"/>
<name>A0A8C6RUN4_NANGA</name>
<dbReference type="Gene3D" id="2.40.10.10">
    <property type="entry name" value="Trypsin-like serine proteases"/>
    <property type="match status" value="2"/>
</dbReference>
<protein>
    <submittedName>
        <fullName evidence="3">Serine protease 55-like</fullName>
    </submittedName>
</protein>
<dbReference type="Proteomes" id="UP000694381">
    <property type="component" value="Unassembled WGS sequence"/>
</dbReference>
<dbReference type="SMART" id="SM00020">
    <property type="entry name" value="Tryp_SPc"/>
    <property type="match status" value="1"/>
</dbReference>
<dbReference type="InterPro" id="IPR009003">
    <property type="entry name" value="Peptidase_S1_PA"/>
</dbReference>
<dbReference type="PROSITE" id="PS50240">
    <property type="entry name" value="TRYPSIN_DOM"/>
    <property type="match status" value="1"/>
</dbReference>
<dbReference type="PANTHER" id="PTHR24252:SF7">
    <property type="entry name" value="HYALIN"/>
    <property type="match status" value="1"/>
</dbReference>
<dbReference type="GO" id="GO:0006508">
    <property type="term" value="P:proteolysis"/>
    <property type="evidence" value="ECO:0007669"/>
    <property type="project" value="InterPro"/>
</dbReference>
<organism evidence="3 4">
    <name type="scientific">Nannospalax galili</name>
    <name type="common">Northern Israeli blind subterranean mole rat</name>
    <name type="synonym">Spalax galili</name>
    <dbReference type="NCBI Taxonomy" id="1026970"/>
    <lineage>
        <taxon>Eukaryota</taxon>
        <taxon>Metazoa</taxon>
        <taxon>Chordata</taxon>
        <taxon>Craniata</taxon>
        <taxon>Vertebrata</taxon>
        <taxon>Euteleostomi</taxon>
        <taxon>Mammalia</taxon>
        <taxon>Eutheria</taxon>
        <taxon>Euarchontoglires</taxon>
        <taxon>Glires</taxon>
        <taxon>Rodentia</taxon>
        <taxon>Myomorpha</taxon>
        <taxon>Muroidea</taxon>
        <taxon>Spalacidae</taxon>
        <taxon>Spalacinae</taxon>
        <taxon>Nannospalax</taxon>
    </lineage>
</organism>
<dbReference type="InterPro" id="IPR001254">
    <property type="entry name" value="Trypsin_dom"/>
</dbReference>
<sequence>VVNFRGKLEVAVVNVTVVMGAKAFNDMNLERKRVKIILHKDYKPSHLNSGLCLILITTPVQFTEAKMPICLPQKEGRWDRCWMAEWASTGSYGSTKGLNMHLKKLRVVQISWRACAKRVTQLSRNMLCAWKELGTNGKCQGDSGAPMVCGNWRTRRLFQVGVFSWGMSSGSRGRPGMFVSVAQFIPWILEETQKAGRALTLSEVSRSPLTCAPQCPTLLSLGSQMLLAAMFAGGNC</sequence>
<gene>
    <name evidence="3" type="primary">LOC103730019</name>
</gene>
<proteinExistence type="predicted"/>
<evidence type="ECO:0000313" key="4">
    <source>
        <dbReference type="Proteomes" id="UP000694381"/>
    </source>
</evidence>
<dbReference type="OMA" id="PWIQEET"/>
<keyword evidence="4" id="KW-1185">Reference proteome</keyword>
<feature type="domain" description="Peptidase S1" evidence="2">
    <location>
        <begin position="1"/>
        <end position="193"/>
    </location>
</feature>
<dbReference type="GO" id="GO:0004252">
    <property type="term" value="F:serine-type endopeptidase activity"/>
    <property type="evidence" value="ECO:0007669"/>
    <property type="project" value="InterPro"/>
</dbReference>
<dbReference type="SUPFAM" id="SSF50494">
    <property type="entry name" value="Trypsin-like serine proteases"/>
    <property type="match status" value="1"/>
</dbReference>
<keyword evidence="1" id="KW-1015">Disulfide bond</keyword>
<evidence type="ECO:0000313" key="3">
    <source>
        <dbReference type="Ensembl" id="ENSNGAP00000023137.1"/>
    </source>
</evidence>
<dbReference type="Ensembl" id="ENSNGAT00000028827.1">
    <property type="protein sequence ID" value="ENSNGAP00000023137.1"/>
    <property type="gene ID" value="ENSNGAG00000021775.1"/>
</dbReference>
<dbReference type="PANTHER" id="PTHR24252">
    <property type="entry name" value="ACROSIN-RELATED"/>
    <property type="match status" value="1"/>
</dbReference>